<reference evidence="9" key="1">
    <citation type="journal article" date="2019" name="Int. J. Syst. Evol. Microbiol.">
        <title>The Global Catalogue of Microorganisms (GCM) 10K type strain sequencing project: providing services to taxonomists for standard genome sequencing and annotation.</title>
        <authorList>
            <consortium name="The Broad Institute Genomics Platform"/>
            <consortium name="The Broad Institute Genome Sequencing Center for Infectious Disease"/>
            <person name="Wu L."/>
            <person name="Ma J."/>
        </authorList>
    </citation>
    <scope>NUCLEOTIDE SEQUENCE [LARGE SCALE GENOMIC DNA]</scope>
    <source>
        <strain evidence="9">JCM 17927</strain>
    </source>
</reference>
<evidence type="ECO:0000313" key="8">
    <source>
        <dbReference type="EMBL" id="GAA4462962.1"/>
    </source>
</evidence>
<dbReference type="SMART" id="SM00827">
    <property type="entry name" value="PKS_AT"/>
    <property type="match status" value="1"/>
</dbReference>
<dbReference type="PIRSF" id="PIRSF000446">
    <property type="entry name" value="Mct"/>
    <property type="match status" value="1"/>
</dbReference>
<dbReference type="InterPro" id="IPR016036">
    <property type="entry name" value="Malonyl_transacylase_ACP-bd"/>
</dbReference>
<dbReference type="EC" id="2.3.1.39" evidence="1 6"/>
<dbReference type="InterPro" id="IPR014043">
    <property type="entry name" value="Acyl_transferase_dom"/>
</dbReference>
<dbReference type="SUPFAM" id="SSF52151">
    <property type="entry name" value="FabD/lysophospholipase-like"/>
    <property type="match status" value="1"/>
</dbReference>
<dbReference type="PANTHER" id="PTHR42681:SF1">
    <property type="entry name" value="MALONYL-COA-ACYL CARRIER PROTEIN TRANSACYLASE, MITOCHONDRIAL"/>
    <property type="match status" value="1"/>
</dbReference>
<dbReference type="InterPro" id="IPR050858">
    <property type="entry name" value="Mal-CoA-ACP_Trans/PKS_FabD"/>
</dbReference>
<organism evidence="8 9">
    <name type="scientific">Nibrella saemangeumensis</name>
    <dbReference type="NCBI Taxonomy" id="1084526"/>
    <lineage>
        <taxon>Bacteria</taxon>
        <taxon>Pseudomonadati</taxon>
        <taxon>Bacteroidota</taxon>
        <taxon>Cytophagia</taxon>
        <taxon>Cytophagales</taxon>
        <taxon>Spirosomataceae</taxon>
        <taxon>Nibrella</taxon>
    </lineage>
</organism>
<dbReference type="InterPro" id="IPR004410">
    <property type="entry name" value="Malonyl_CoA-ACP_transAc_FabD"/>
</dbReference>
<evidence type="ECO:0000256" key="4">
    <source>
        <dbReference type="ARBA" id="ARBA00023315"/>
    </source>
</evidence>
<evidence type="ECO:0000256" key="2">
    <source>
        <dbReference type="ARBA" id="ARBA00018953"/>
    </source>
</evidence>
<dbReference type="InterPro" id="IPR024925">
    <property type="entry name" value="Malonyl_CoA-ACP_transAc"/>
</dbReference>
<dbReference type="Gene3D" id="3.30.70.250">
    <property type="entry name" value="Malonyl-CoA ACP transacylase, ACP-binding"/>
    <property type="match status" value="1"/>
</dbReference>
<feature type="domain" description="Malonyl-CoA:ACP transacylase (MAT)" evidence="7">
    <location>
        <begin position="5"/>
        <end position="280"/>
    </location>
</feature>
<dbReference type="EMBL" id="BAABHD010000072">
    <property type="protein sequence ID" value="GAA4462962.1"/>
    <property type="molecule type" value="Genomic_DNA"/>
</dbReference>
<keyword evidence="4 6" id="KW-0012">Acyltransferase</keyword>
<keyword evidence="9" id="KW-1185">Reference proteome</keyword>
<evidence type="ECO:0000256" key="3">
    <source>
        <dbReference type="ARBA" id="ARBA00022679"/>
    </source>
</evidence>
<dbReference type="Pfam" id="PF00698">
    <property type="entry name" value="Acyl_transf_1"/>
    <property type="match status" value="1"/>
</dbReference>
<evidence type="ECO:0000259" key="7">
    <source>
        <dbReference type="SMART" id="SM00827"/>
    </source>
</evidence>
<proteinExistence type="inferred from homology"/>
<comment type="similarity">
    <text evidence="6">Belongs to the fabD family.</text>
</comment>
<evidence type="ECO:0000256" key="1">
    <source>
        <dbReference type="ARBA" id="ARBA00013258"/>
    </source>
</evidence>
<dbReference type="NCBIfam" id="TIGR00128">
    <property type="entry name" value="fabD"/>
    <property type="match status" value="1"/>
</dbReference>
<dbReference type="RefSeq" id="WP_345246396.1">
    <property type="nucleotide sequence ID" value="NZ_BAABHD010000072.1"/>
</dbReference>
<evidence type="ECO:0000256" key="5">
    <source>
        <dbReference type="ARBA" id="ARBA00048462"/>
    </source>
</evidence>
<dbReference type="InterPro" id="IPR016035">
    <property type="entry name" value="Acyl_Trfase/lysoPLipase"/>
</dbReference>
<dbReference type="InterPro" id="IPR001227">
    <property type="entry name" value="Ac_transferase_dom_sf"/>
</dbReference>
<evidence type="ECO:0000313" key="9">
    <source>
        <dbReference type="Proteomes" id="UP001501175"/>
    </source>
</evidence>
<comment type="caution">
    <text evidence="8">The sequence shown here is derived from an EMBL/GenBank/DDBJ whole genome shotgun (WGS) entry which is preliminary data.</text>
</comment>
<dbReference type="PANTHER" id="PTHR42681">
    <property type="entry name" value="MALONYL-COA-ACYL CARRIER PROTEIN TRANSACYLASE, MITOCHONDRIAL"/>
    <property type="match status" value="1"/>
</dbReference>
<evidence type="ECO:0000256" key="6">
    <source>
        <dbReference type="PIRNR" id="PIRNR000446"/>
    </source>
</evidence>
<accession>A0ABP8NB66</accession>
<protein>
    <recommendedName>
        <fullName evidence="2 6">Malonyl CoA-acyl carrier protein transacylase</fullName>
        <ecNumber evidence="1 6">2.3.1.39</ecNumber>
    </recommendedName>
</protein>
<keyword evidence="3 6" id="KW-0808">Transferase</keyword>
<dbReference type="Proteomes" id="UP001501175">
    <property type="component" value="Unassembled WGS sequence"/>
</dbReference>
<gene>
    <name evidence="8" type="primary">fabD_2</name>
    <name evidence="8" type="ORF">GCM10023189_40330</name>
</gene>
<dbReference type="SUPFAM" id="SSF55048">
    <property type="entry name" value="Probable ACP-binding domain of malonyl-CoA ACP transacylase"/>
    <property type="match status" value="1"/>
</dbReference>
<dbReference type="Gene3D" id="3.40.366.10">
    <property type="entry name" value="Malonyl-Coenzyme A Acyl Carrier Protein, domain 2"/>
    <property type="match status" value="1"/>
</dbReference>
<name>A0ABP8NB66_9BACT</name>
<comment type="catalytic activity">
    <reaction evidence="5 6">
        <text>holo-[ACP] + malonyl-CoA = malonyl-[ACP] + CoA</text>
        <dbReference type="Rhea" id="RHEA:41792"/>
        <dbReference type="Rhea" id="RHEA-COMP:9623"/>
        <dbReference type="Rhea" id="RHEA-COMP:9685"/>
        <dbReference type="ChEBI" id="CHEBI:57287"/>
        <dbReference type="ChEBI" id="CHEBI:57384"/>
        <dbReference type="ChEBI" id="CHEBI:64479"/>
        <dbReference type="ChEBI" id="CHEBI:78449"/>
        <dbReference type="EC" id="2.3.1.39"/>
    </reaction>
</comment>
<sequence length="282" mass="31298">MLIYAFPGQGSQKKGMGSHLFPKYASLMEKADTILGYSMQQLCLEDKERQLSNTLFTQPALYVVNALHYYERLALTDVSPDYLIGHSLGEFNALLAAGVFDFETGLLLVKKRAELMSNAKKGRMAAIIGASLSTIHEILENASFPNITIANLNAPQQYIISGPEDDLMQCQHAFQGDVKFVPLNVSGAFHSPLMEEAGIEFSSYIKQFSLSPARIKVISNYTARPYTADSLYENLCKQITSPVRWMDSIQYLLKQGPMLLEETGPGNVLSKLAEQIAQCRLN</sequence>